<keyword evidence="3" id="KW-1185">Reference proteome</keyword>
<evidence type="ECO:0000313" key="2">
    <source>
        <dbReference type="EMBL" id="ERM81022.1"/>
    </source>
</evidence>
<dbReference type="Gene3D" id="3.90.550.10">
    <property type="entry name" value="Spore Coat Polysaccharide Biosynthesis Protein SpsA, Chain A"/>
    <property type="match status" value="1"/>
</dbReference>
<organism evidence="2 3">
    <name type="scientific">Rhodonellum psychrophilum GCM71 = DSM 17998</name>
    <dbReference type="NCBI Taxonomy" id="1123057"/>
    <lineage>
        <taxon>Bacteria</taxon>
        <taxon>Pseudomonadati</taxon>
        <taxon>Bacteroidota</taxon>
        <taxon>Cytophagia</taxon>
        <taxon>Cytophagales</taxon>
        <taxon>Cytophagaceae</taxon>
        <taxon>Rhodonellum</taxon>
    </lineage>
</organism>
<dbReference type="Proteomes" id="UP000016843">
    <property type="component" value="Unassembled WGS sequence"/>
</dbReference>
<dbReference type="AlphaFoldDB" id="U5BYP4"/>
<dbReference type="PANTHER" id="PTHR22916:SF3">
    <property type="entry name" value="UDP-GLCNAC:BETAGAL BETA-1,3-N-ACETYLGLUCOSAMINYLTRANSFERASE-LIKE PROTEIN 1"/>
    <property type="match status" value="1"/>
</dbReference>
<feature type="domain" description="Glycosyltransferase 2-like" evidence="1">
    <location>
        <begin position="7"/>
        <end position="131"/>
    </location>
</feature>
<dbReference type="InterPro" id="IPR029044">
    <property type="entry name" value="Nucleotide-diphossugar_trans"/>
</dbReference>
<dbReference type="InterPro" id="IPR001173">
    <property type="entry name" value="Glyco_trans_2-like"/>
</dbReference>
<dbReference type="GO" id="GO:0016758">
    <property type="term" value="F:hexosyltransferase activity"/>
    <property type="evidence" value="ECO:0007669"/>
    <property type="project" value="UniProtKB-ARBA"/>
</dbReference>
<dbReference type="Pfam" id="PF00535">
    <property type="entry name" value="Glycos_transf_2"/>
    <property type="match status" value="1"/>
</dbReference>
<proteinExistence type="predicted"/>
<reference evidence="2 3" key="1">
    <citation type="journal article" date="2013" name="Genome Announc.">
        <title>Draft Genome Sequence of the Psychrophilic and Alkaliphilic Rhodonellum psychrophilum Strain GCM71T.</title>
        <authorList>
            <person name="Hauptmann A.L."/>
            <person name="Glaring M.A."/>
            <person name="Hallin P.F."/>
            <person name="Prieme A."/>
            <person name="Stougaard P."/>
        </authorList>
    </citation>
    <scope>NUCLEOTIDE SEQUENCE [LARGE SCALE GENOMIC DNA]</scope>
    <source>
        <strain evidence="2 3">GCM71</strain>
    </source>
</reference>
<evidence type="ECO:0000313" key="3">
    <source>
        <dbReference type="Proteomes" id="UP000016843"/>
    </source>
</evidence>
<dbReference type="CDD" id="cd00761">
    <property type="entry name" value="Glyco_tranf_GTA_type"/>
    <property type="match status" value="1"/>
</dbReference>
<sequence>MNDITLTVVMPVFNGEKYLKEAIDSVLNQTFKNFEFLIIDDGSSDNSVEVISLFVDSRIRLILNDTNQGVAFTRNIGLNEAKGEFLVWMDCDDLIDSDKFQMQLKFMNYNKEIGICGTWLERFNEGPPTLSTTFLEPDIIKASLFFKPAVLNATAMLRMSMIREANLFFDSRLKVAEDYDFFLQASFYLKIQNLPKKLYYYRASESSIMKKFENKDDKMMEFYSVIYKKGFEKLYINPTSKNLILHRKIGSTMLYDSIDEVTDSFKWLSFLKKQNSSIGFYDIFSFDKVLGNMFYFICKKSSKLGLRIFFFYLLNRKEFGTMHGDSIFKLFIRCLIRYNKF</sequence>
<accession>U5BYP4</accession>
<name>U5BYP4_9BACT</name>
<dbReference type="PANTHER" id="PTHR22916">
    <property type="entry name" value="GLYCOSYLTRANSFERASE"/>
    <property type="match status" value="1"/>
</dbReference>
<dbReference type="SUPFAM" id="SSF53448">
    <property type="entry name" value="Nucleotide-diphospho-sugar transferases"/>
    <property type="match status" value="1"/>
</dbReference>
<comment type="caution">
    <text evidence="2">The sequence shown here is derived from an EMBL/GenBank/DDBJ whole genome shotgun (WGS) entry which is preliminary data.</text>
</comment>
<dbReference type="EMBL" id="AWXR01000066">
    <property type="protein sequence ID" value="ERM81022.1"/>
    <property type="molecule type" value="Genomic_DNA"/>
</dbReference>
<protein>
    <recommendedName>
        <fullName evidence="1">Glycosyltransferase 2-like domain-containing protein</fullName>
    </recommendedName>
</protein>
<dbReference type="eggNOG" id="COG1216">
    <property type="taxonomic scope" value="Bacteria"/>
</dbReference>
<gene>
    <name evidence="2" type="ORF">P872_11510</name>
</gene>
<evidence type="ECO:0000259" key="1">
    <source>
        <dbReference type="Pfam" id="PF00535"/>
    </source>
</evidence>
<dbReference type="RefSeq" id="WP_019599019.1">
    <property type="nucleotide sequence ID" value="NZ_AWXR01000066.1"/>
</dbReference>